<sequence length="97" mass="11024">MDNNEKIDLLSDQTFCHVAYKGGYCPQGLSFAERAEMLRNGKEICKNGKVIQPNVLVCLTQTEGLHGRLNAQPIRLFLQCACVQGNRIWIDFSMAYW</sequence>
<dbReference type="SUPFAM" id="SSF111326">
    <property type="entry name" value="Urocanase"/>
    <property type="match status" value="1"/>
</dbReference>
<organism evidence="2 3">
    <name type="scientific">Desulfosarcina ovata subsp. sediminis</name>
    <dbReference type="NCBI Taxonomy" id="885957"/>
    <lineage>
        <taxon>Bacteria</taxon>
        <taxon>Pseudomonadati</taxon>
        <taxon>Thermodesulfobacteriota</taxon>
        <taxon>Desulfobacteria</taxon>
        <taxon>Desulfobacterales</taxon>
        <taxon>Desulfosarcinaceae</taxon>
        <taxon>Desulfosarcina</taxon>
    </lineage>
</organism>
<dbReference type="InterPro" id="IPR036190">
    <property type="entry name" value="Urocanase_sf"/>
</dbReference>
<dbReference type="RefSeq" id="WP_197910307.1">
    <property type="nucleotide sequence ID" value="NZ_AP021876.1"/>
</dbReference>
<dbReference type="InterPro" id="IPR035085">
    <property type="entry name" value="Urocanase_Rossmann-like"/>
</dbReference>
<evidence type="ECO:0000313" key="3">
    <source>
        <dbReference type="Proteomes" id="UP000425960"/>
    </source>
</evidence>
<dbReference type="KEGG" id="dov:DSCO28_45990"/>
<dbReference type="InterPro" id="IPR038364">
    <property type="entry name" value="Urocanase_central_sf"/>
</dbReference>
<gene>
    <name evidence="2" type="ORF">DSCO28_45990</name>
</gene>
<name>A0A5K7ZUW3_9BACT</name>
<dbReference type="Proteomes" id="UP000425960">
    <property type="component" value="Chromosome"/>
</dbReference>
<dbReference type="AlphaFoldDB" id="A0A5K7ZUW3"/>
<evidence type="ECO:0000313" key="2">
    <source>
        <dbReference type="EMBL" id="BBO84033.1"/>
    </source>
</evidence>
<dbReference type="Gene3D" id="3.40.50.10730">
    <property type="entry name" value="Urocanase like domains"/>
    <property type="match status" value="1"/>
</dbReference>
<protein>
    <recommendedName>
        <fullName evidence="1">Urocanase Rossmann-like domain-containing protein</fullName>
    </recommendedName>
</protein>
<reference evidence="2 3" key="1">
    <citation type="submission" date="2019-11" db="EMBL/GenBank/DDBJ databases">
        <title>Comparative genomics of hydrocarbon-degrading Desulfosarcina strains.</title>
        <authorList>
            <person name="Watanabe M."/>
            <person name="Kojima H."/>
            <person name="Fukui M."/>
        </authorList>
    </citation>
    <scope>NUCLEOTIDE SEQUENCE [LARGE SCALE GENOMIC DNA]</scope>
    <source>
        <strain evidence="2 3">28bB2T</strain>
    </source>
</reference>
<accession>A0A5K7ZUW3</accession>
<feature type="domain" description="Urocanase Rossmann-like" evidence="1">
    <location>
        <begin position="4"/>
        <end position="43"/>
    </location>
</feature>
<proteinExistence type="predicted"/>
<dbReference type="EMBL" id="AP021876">
    <property type="protein sequence ID" value="BBO84033.1"/>
    <property type="molecule type" value="Genomic_DNA"/>
</dbReference>
<dbReference type="Pfam" id="PF01175">
    <property type="entry name" value="Urocanase"/>
    <property type="match status" value="1"/>
</dbReference>
<evidence type="ECO:0000259" key="1">
    <source>
        <dbReference type="Pfam" id="PF01175"/>
    </source>
</evidence>